<dbReference type="OrthoDB" id="19740at2759"/>
<keyword evidence="3" id="KW-0805">Transcription regulation</keyword>
<reference evidence="10" key="1">
    <citation type="submission" date="2022-01" db="EMBL/GenBank/DDBJ databases">
        <authorList>
            <person name="King R."/>
        </authorList>
    </citation>
    <scope>NUCLEOTIDE SEQUENCE</scope>
</reference>
<dbReference type="PANTHER" id="PTHR12855:SF10">
    <property type="entry name" value="DNA METHYLTRANSFERASE 1-ASSOCIATED PROTEIN 1"/>
    <property type="match status" value="1"/>
</dbReference>
<dbReference type="FunFam" id="1.10.10.60:FF:000087">
    <property type="entry name" value="DNA methyltransferase 1-associated protein 1"/>
    <property type="match status" value="1"/>
</dbReference>
<sequence>MADVCDILDIDRSNGGEVTKESIVGPEKKNKKFGATKHSKKPEGMARELFALLYHDKNDPPPLFPSDTGQGYKNMKAKLGMKSVRPWKWMPFTNPGRTDNAIFHHWRRVCDEGKEYPFARFNKKVEIPTYTEVEYSTYLEKEDWNQAETDHLFDLAGRFDLRFGVMADRWDTTRFRKRSIEDLKERYYGIVTALAKVKTGYGLPSEAKEYFFDADHERRRKEQLERLFSRTPEQVEEEQMLQAELRKIEARKKERDRKTQDLQKLITAADNQEEPKKTERKFPRKKFPFSKPRMDNLFGELSGIKFPDIKGSGVTLRSQRMKFPTTLGQKKMKAIEQQLTEFNIDLNPLPTEEICQHFNDLRSDVYLLCELKAAISTCEFEIQSLRHQYEAVNPNKCLPKLEEIFLTETKPGDVVIKTDTITNGASTSQAVRNMTM</sequence>
<keyword evidence="2" id="KW-0156">Chromatin regulator</keyword>
<comment type="subcellular location">
    <subcellularLocation>
        <location evidence="1">Nucleus</location>
    </subcellularLocation>
</comment>
<dbReference type="GO" id="GO:0000122">
    <property type="term" value="P:negative regulation of transcription by RNA polymerase II"/>
    <property type="evidence" value="ECO:0007669"/>
    <property type="project" value="TreeGrafter"/>
</dbReference>
<evidence type="ECO:0000259" key="9">
    <source>
        <dbReference type="Pfam" id="PF16282"/>
    </source>
</evidence>
<dbReference type="Pfam" id="PF16282">
    <property type="entry name" value="SANT_DAMP1_like"/>
    <property type="match status" value="1"/>
</dbReference>
<dbReference type="GO" id="GO:0035267">
    <property type="term" value="C:NuA4 histone acetyltransferase complex"/>
    <property type="evidence" value="ECO:0007669"/>
    <property type="project" value="InterPro"/>
</dbReference>
<dbReference type="Proteomes" id="UP001152798">
    <property type="component" value="Chromosome 4"/>
</dbReference>
<dbReference type="PANTHER" id="PTHR12855">
    <property type="entry name" value="DNA METHYLTRANSFERASE 1-ASSOCIATED PROTEIN 1 FAMILY MEMBER"/>
    <property type="match status" value="1"/>
</dbReference>
<dbReference type="GO" id="GO:0000812">
    <property type="term" value="C:Swr1 complex"/>
    <property type="evidence" value="ECO:0007669"/>
    <property type="project" value="TreeGrafter"/>
</dbReference>
<dbReference type="Gene3D" id="1.10.10.60">
    <property type="entry name" value="Homeodomain-like"/>
    <property type="match status" value="1"/>
</dbReference>
<evidence type="ECO:0000256" key="6">
    <source>
        <dbReference type="ARBA" id="ARBA00067416"/>
    </source>
</evidence>
<proteinExistence type="predicted"/>
<feature type="compositionally biased region" description="Basic and acidic residues" evidence="7">
    <location>
        <begin position="252"/>
        <end position="261"/>
    </location>
</feature>
<evidence type="ECO:0000256" key="4">
    <source>
        <dbReference type="ARBA" id="ARBA00023163"/>
    </source>
</evidence>
<dbReference type="EMBL" id="OV725080">
    <property type="protein sequence ID" value="CAH1397635.1"/>
    <property type="molecule type" value="Genomic_DNA"/>
</dbReference>
<accession>A0A9P0H8Q6</accession>
<evidence type="ECO:0000256" key="3">
    <source>
        <dbReference type="ARBA" id="ARBA00023015"/>
    </source>
</evidence>
<evidence type="ECO:0000256" key="2">
    <source>
        <dbReference type="ARBA" id="ARBA00022853"/>
    </source>
</evidence>
<name>A0A9P0H8Q6_NEZVI</name>
<feature type="region of interest" description="Disordered" evidence="7">
    <location>
        <begin position="252"/>
        <end position="282"/>
    </location>
</feature>
<dbReference type="InterPro" id="IPR032563">
    <property type="entry name" value="DAMP1_SANT-like"/>
</dbReference>
<dbReference type="InterPro" id="IPR027109">
    <property type="entry name" value="Swc4/Dmap1"/>
</dbReference>
<feature type="domain" description="DAMP1 SANT/Myb-like" evidence="9">
    <location>
        <begin position="116"/>
        <end position="194"/>
    </location>
</feature>
<evidence type="ECO:0000256" key="7">
    <source>
        <dbReference type="SAM" id="MobiDB-lite"/>
    </source>
</evidence>
<evidence type="ECO:0000313" key="10">
    <source>
        <dbReference type="EMBL" id="CAH1397635.1"/>
    </source>
</evidence>
<dbReference type="Pfam" id="PF05499">
    <property type="entry name" value="DMAP1"/>
    <property type="match status" value="1"/>
</dbReference>
<keyword evidence="5" id="KW-0539">Nucleus</keyword>
<keyword evidence="4" id="KW-0804">Transcription</keyword>
<gene>
    <name evidence="10" type="ORF">NEZAVI_LOCUS7422</name>
</gene>
<dbReference type="AlphaFoldDB" id="A0A9P0H8Q6"/>
<protein>
    <recommendedName>
        <fullName evidence="6">DNA methyltransferase 1-associated protein 1</fullName>
    </recommendedName>
</protein>
<evidence type="ECO:0000259" key="8">
    <source>
        <dbReference type="Pfam" id="PF05499"/>
    </source>
</evidence>
<dbReference type="InterPro" id="IPR008468">
    <property type="entry name" value="DMAP1"/>
</dbReference>
<keyword evidence="11" id="KW-1185">Reference proteome</keyword>
<evidence type="ECO:0000313" key="11">
    <source>
        <dbReference type="Proteomes" id="UP001152798"/>
    </source>
</evidence>
<feature type="domain" description="DNA methyltransferase 1-associated 1" evidence="8">
    <location>
        <begin position="237"/>
        <end position="397"/>
    </location>
</feature>
<evidence type="ECO:0000256" key="1">
    <source>
        <dbReference type="ARBA" id="ARBA00004123"/>
    </source>
</evidence>
<evidence type="ECO:0000256" key="5">
    <source>
        <dbReference type="ARBA" id="ARBA00023242"/>
    </source>
</evidence>
<organism evidence="10 11">
    <name type="scientific">Nezara viridula</name>
    <name type="common">Southern green stink bug</name>
    <name type="synonym">Cimex viridulus</name>
    <dbReference type="NCBI Taxonomy" id="85310"/>
    <lineage>
        <taxon>Eukaryota</taxon>
        <taxon>Metazoa</taxon>
        <taxon>Ecdysozoa</taxon>
        <taxon>Arthropoda</taxon>
        <taxon>Hexapoda</taxon>
        <taxon>Insecta</taxon>
        <taxon>Pterygota</taxon>
        <taxon>Neoptera</taxon>
        <taxon>Paraneoptera</taxon>
        <taxon>Hemiptera</taxon>
        <taxon>Heteroptera</taxon>
        <taxon>Panheteroptera</taxon>
        <taxon>Pentatomomorpha</taxon>
        <taxon>Pentatomoidea</taxon>
        <taxon>Pentatomidae</taxon>
        <taxon>Pentatominae</taxon>
        <taxon>Nezara</taxon>
    </lineage>
</organism>
<dbReference type="GO" id="GO:0003714">
    <property type="term" value="F:transcription corepressor activity"/>
    <property type="evidence" value="ECO:0007669"/>
    <property type="project" value="TreeGrafter"/>
</dbReference>
<dbReference type="GO" id="GO:0006338">
    <property type="term" value="P:chromatin remodeling"/>
    <property type="evidence" value="ECO:0007669"/>
    <property type="project" value="InterPro"/>
</dbReference>
<dbReference type="GO" id="GO:0006281">
    <property type="term" value="P:DNA repair"/>
    <property type="evidence" value="ECO:0007669"/>
    <property type="project" value="InterPro"/>
</dbReference>